<protein>
    <submittedName>
        <fullName evidence="3">Pilus assembly protein</fullName>
    </submittedName>
</protein>
<dbReference type="InterPro" id="IPR012495">
    <property type="entry name" value="TadE-like_dom"/>
</dbReference>
<feature type="transmembrane region" description="Helical" evidence="1">
    <location>
        <begin position="16"/>
        <end position="36"/>
    </location>
</feature>
<name>A0ABT0UAD4_9BACT</name>
<keyword evidence="1" id="KW-0472">Membrane</keyword>
<keyword evidence="1" id="KW-1133">Transmembrane helix</keyword>
<reference evidence="3 4" key="1">
    <citation type="journal article" date="2022" name="Syst. Appl. Microbiol.">
        <title>Rhodopirellula aestuarii sp. nov., a novel member of the genus Rhodopirellula isolated from brackish sediments collected in the Tagus River estuary, Portugal.</title>
        <authorList>
            <person name="Vitorino I.R."/>
            <person name="Klimek D."/>
            <person name="Calusinska M."/>
            <person name="Lobo-da-Cunha A."/>
            <person name="Vasconcelos V."/>
            <person name="Lage O.M."/>
        </authorList>
    </citation>
    <scope>NUCLEOTIDE SEQUENCE [LARGE SCALE GENOMIC DNA]</scope>
    <source>
        <strain evidence="3 4">ICT_H3.1</strain>
    </source>
</reference>
<feature type="domain" description="TadE-like" evidence="2">
    <location>
        <begin position="15"/>
        <end position="57"/>
    </location>
</feature>
<evidence type="ECO:0000256" key="1">
    <source>
        <dbReference type="SAM" id="Phobius"/>
    </source>
</evidence>
<dbReference type="Proteomes" id="UP001202961">
    <property type="component" value="Unassembled WGS sequence"/>
</dbReference>
<accession>A0ABT0UAD4</accession>
<proteinExistence type="predicted"/>
<sequence length="141" mass="15223">MCQNDRHWKEAPRRGVAAVEFAIVLPMLVLIIFGSIETSRVLSIHHSLREAAMNGCRIYSLSDKTQVEAEAMVNHSLNEAGIKGYTVSFSPSAKSQITADLQPVTVTISVMHDEVGCDLAGFFTDATFTASVTLPAELPGS</sequence>
<evidence type="ECO:0000259" key="2">
    <source>
        <dbReference type="Pfam" id="PF07811"/>
    </source>
</evidence>
<dbReference type="RefSeq" id="WP_250931570.1">
    <property type="nucleotide sequence ID" value="NZ_JAMQBK010000065.1"/>
</dbReference>
<keyword evidence="1" id="KW-0812">Transmembrane</keyword>
<evidence type="ECO:0000313" key="3">
    <source>
        <dbReference type="EMBL" id="MCM2373731.1"/>
    </source>
</evidence>
<organism evidence="3 4">
    <name type="scientific">Aporhodopirellula aestuarii</name>
    <dbReference type="NCBI Taxonomy" id="2950107"/>
    <lineage>
        <taxon>Bacteria</taxon>
        <taxon>Pseudomonadati</taxon>
        <taxon>Planctomycetota</taxon>
        <taxon>Planctomycetia</taxon>
        <taxon>Pirellulales</taxon>
        <taxon>Pirellulaceae</taxon>
        <taxon>Aporhodopirellula</taxon>
    </lineage>
</organism>
<comment type="caution">
    <text evidence="3">The sequence shown here is derived from an EMBL/GenBank/DDBJ whole genome shotgun (WGS) entry which is preliminary data.</text>
</comment>
<keyword evidence="4" id="KW-1185">Reference proteome</keyword>
<dbReference type="EMBL" id="JAMQBK010000065">
    <property type="protein sequence ID" value="MCM2373731.1"/>
    <property type="molecule type" value="Genomic_DNA"/>
</dbReference>
<dbReference type="Pfam" id="PF07811">
    <property type="entry name" value="TadE"/>
    <property type="match status" value="1"/>
</dbReference>
<evidence type="ECO:0000313" key="4">
    <source>
        <dbReference type="Proteomes" id="UP001202961"/>
    </source>
</evidence>
<gene>
    <name evidence="3" type="ORF">NB063_24210</name>
</gene>